<name>A0A091HQL1_CALAN</name>
<dbReference type="AlphaFoldDB" id="A0A091HQL1"/>
<dbReference type="CDD" id="cd00882">
    <property type="entry name" value="Ras_like_GTPase"/>
    <property type="match status" value="1"/>
</dbReference>
<dbReference type="InterPro" id="IPR045063">
    <property type="entry name" value="Dynamin_N"/>
</dbReference>
<dbReference type="STRING" id="9244.A0A091HQL1"/>
<dbReference type="SUPFAM" id="SSF52540">
    <property type="entry name" value="P-loop containing nucleoside triphosphate hydrolases"/>
    <property type="match status" value="1"/>
</dbReference>
<evidence type="ECO:0000313" key="2">
    <source>
        <dbReference type="EMBL" id="KFO97464.1"/>
    </source>
</evidence>
<accession>A0A091HQL1</accession>
<reference evidence="2 3" key="1">
    <citation type="submission" date="2014-04" db="EMBL/GenBank/DDBJ databases">
        <title>Genome evolution of avian class.</title>
        <authorList>
            <person name="Zhang G."/>
            <person name="Li C."/>
        </authorList>
    </citation>
    <scope>NUCLEOTIDE SEQUENCE [LARGE SCALE GENOMIC DNA]</scope>
    <source>
        <strain evidence="2">BGI_N300</strain>
    </source>
</reference>
<dbReference type="GO" id="GO:0003924">
    <property type="term" value="F:GTPase activity"/>
    <property type="evidence" value="ECO:0007669"/>
    <property type="project" value="TreeGrafter"/>
</dbReference>
<organism evidence="2 3">
    <name type="scientific">Calypte anna</name>
    <name type="common">Anna's hummingbird</name>
    <name type="synonym">Archilochus anna</name>
    <dbReference type="NCBI Taxonomy" id="9244"/>
    <lineage>
        <taxon>Eukaryota</taxon>
        <taxon>Metazoa</taxon>
        <taxon>Chordata</taxon>
        <taxon>Craniata</taxon>
        <taxon>Vertebrata</taxon>
        <taxon>Euteleostomi</taxon>
        <taxon>Archelosauria</taxon>
        <taxon>Archosauria</taxon>
        <taxon>Dinosauria</taxon>
        <taxon>Saurischia</taxon>
        <taxon>Theropoda</taxon>
        <taxon>Coelurosauria</taxon>
        <taxon>Aves</taxon>
        <taxon>Neognathae</taxon>
        <taxon>Neoaves</taxon>
        <taxon>Strisores</taxon>
        <taxon>Apodiformes</taxon>
        <taxon>Trochilidae</taxon>
        <taxon>Calypte</taxon>
    </lineage>
</organism>
<feature type="non-terminal residue" evidence="2">
    <location>
        <position position="590"/>
    </location>
</feature>
<sequence length="590" mass="68043">LRDRLESLKPDVCLEPIYIGVFGSTGAGKSTLLNAIIHKQFFLPVSGNESCTSCVVQINKGVSGKHEAKIHLITYEEWKEELKDLVALVEQEEDEDSNERYEAILKISTIYGEGATTKSYEELCRMKPPISISFPEYISLKEKNEEELSKKMCPYIRTPSIHREAEAGANEENRAKVLWPLVRNVEVTIPSLQELPEGVILVDIPGTGDFNKKRDTIWKQNINKCSVIWVVSAMERILGDRTHEMVLREGMKAFQCGMCKDISLVVTKADDMDINEYRRETNKNQINKHDAILERNQTVKQKKTVILKKTLGRNLPSDSEVLQKNDLVYTVSAREYWEGNMLSREETEIPKLREYIQDFSRAQRRNKLMDHVKEALGTFSFIQSLKSNEDPQSQEGKEDELKALFRQKIEELDNSIQTCFVPIEQHLQEGVDQAKRLCNKNTDKIFKLSRGGQGFHKTIRALCLKHGSFSSRTFGRIDMNMCLAQPIYDKIDMSFGNMFRLQMGTRTTLKSCLDVVKEGIKNQLEEAMGDYPVTLRADHFFTWWVVKHLKFFLQVDFIFRKTEKVILQEKGNIYQSLTISIQNDMLPHYE</sequence>
<proteinExistence type="predicted"/>
<keyword evidence="3" id="KW-1185">Reference proteome</keyword>
<dbReference type="Pfam" id="PF00350">
    <property type="entry name" value="Dynamin_N"/>
    <property type="match status" value="1"/>
</dbReference>
<protein>
    <submittedName>
        <fullName evidence="2">Nuclear GTPase SLIP-GC</fullName>
    </submittedName>
</protein>
<evidence type="ECO:0000313" key="3">
    <source>
        <dbReference type="Proteomes" id="UP000054308"/>
    </source>
</evidence>
<dbReference type="PANTHER" id="PTHR47308">
    <property type="entry name" value="NUCLEAR GTPASE SLIP-GC"/>
    <property type="match status" value="1"/>
</dbReference>
<dbReference type="InterPro" id="IPR027417">
    <property type="entry name" value="P-loop_NTPase"/>
</dbReference>
<feature type="non-terminal residue" evidence="2">
    <location>
        <position position="1"/>
    </location>
</feature>
<dbReference type="PANTHER" id="PTHR47308:SF1">
    <property type="entry name" value="NUCLEAR GTPASE SLIP-GC"/>
    <property type="match status" value="1"/>
</dbReference>
<dbReference type="EMBL" id="KL217651">
    <property type="protein sequence ID" value="KFO97464.1"/>
    <property type="molecule type" value="Genomic_DNA"/>
</dbReference>
<feature type="domain" description="Dynamin N-terminal" evidence="1">
    <location>
        <begin position="19"/>
        <end position="235"/>
    </location>
</feature>
<dbReference type="Gene3D" id="3.40.50.300">
    <property type="entry name" value="P-loop containing nucleotide triphosphate hydrolases"/>
    <property type="match status" value="2"/>
</dbReference>
<dbReference type="InterPro" id="IPR053082">
    <property type="entry name" value="Nuclear_GTPase_SLIP-GC"/>
</dbReference>
<evidence type="ECO:0000259" key="1">
    <source>
        <dbReference type="Pfam" id="PF00350"/>
    </source>
</evidence>
<dbReference type="Proteomes" id="UP000054308">
    <property type="component" value="Unassembled WGS sequence"/>
</dbReference>
<gene>
    <name evidence="2" type="ORF">N300_10445</name>
</gene>